<reference evidence="3" key="3">
    <citation type="submission" date="2015-02" db="UniProtKB">
        <authorList>
            <consortium name="EnsemblProtists"/>
        </authorList>
    </citation>
    <scope>IDENTIFICATION</scope>
    <source>
        <strain evidence="3">DAOM BR144</strain>
    </source>
</reference>
<dbReference type="EMBL" id="GL376575">
    <property type="status" value="NOT_ANNOTATED_CDS"/>
    <property type="molecule type" value="Genomic_DNA"/>
</dbReference>
<reference evidence="4" key="1">
    <citation type="journal article" date="2010" name="Genome Biol.">
        <title>Genome sequence of the necrotrophic plant pathogen Pythium ultimum reveals original pathogenicity mechanisms and effector repertoire.</title>
        <authorList>
            <person name="Levesque C.A."/>
            <person name="Brouwer H."/>
            <person name="Cano L."/>
            <person name="Hamilton J.P."/>
            <person name="Holt C."/>
            <person name="Huitema E."/>
            <person name="Raffaele S."/>
            <person name="Robideau G.P."/>
            <person name="Thines M."/>
            <person name="Win J."/>
            <person name="Zerillo M.M."/>
            <person name="Beakes G.W."/>
            <person name="Boore J.L."/>
            <person name="Busam D."/>
            <person name="Dumas B."/>
            <person name="Ferriera S."/>
            <person name="Fuerstenberg S.I."/>
            <person name="Gachon C.M."/>
            <person name="Gaulin E."/>
            <person name="Govers F."/>
            <person name="Grenville-Briggs L."/>
            <person name="Horner N."/>
            <person name="Hostetler J."/>
            <person name="Jiang R.H."/>
            <person name="Johnson J."/>
            <person name="Krajaejun T."/>
            <person name="Lin H."/>
            <person name="Meijer H.J."/>
            <person name="Moore B."/>
            <person name="Morris P."/>
            <person name="Phuntmart V."/>
            <person name="Puiu D."/>
            <person name="Shetty J."/>
            <person name="Stajich J.E."/>
            <person name="Tripathy S."/>
            <person name="Wawra S."/>
            <person name="van West P."/>
            <person name="Whitty B.R."/>
            <person name="Coutinho P.M."/>
            <person name="Henrissat B."/>
            <person name="Martin F."/>
            <person name="Thomas P.D."/>
            <person name="Tyler B.M."/>
            <person name="De Vries R.P."/>
            <person name="Kamoun S."/>
            <person name="Yandell M."/>
            <person name="Tisserat N."/>
            <person name="Buell C.R."/>
        </authorList>
    </citation>
    <scope>NUCLEOTIDE SEQUENCE</scope>
    <source>
        <strain evidence="4">DAOM:BR144</strain>
    </source>
</reference>
<dbReference type="EnsemblProtists" id="PYU1_T014506">
    <property type="protein sequence ID" value="PYU1_T014506"/>
    <property type="gene ID" value="PYU1_G014475"/>
</dbReference>
<keyword evidence="2" id="KW-1133">Transmembrane helix</keyword>
<dbReference type="InParanoid" id="K3XBA7"/>
<evidence type="ECO:0000256" key="2">
    <source>
        <dbReference type="SAM" id="Phobius"/>
    </source>
</evidence>
<evidence type="ECO:0008006" key="5">
    <source>
        <dbReference type="Google" id="ProtNLM"/>
    </source>
</evidence>
<feature type="region of interest" description="Disordered" evidence="1">
    <location>
        <begin position="1"/>
        <end position="22"/>
    </location>
</feature>
<proteinExistence type="predicted"/>
<dbReference type="Proteomes" id="UP000019132">
    <property type="component" value="Unassembled WGS sequence"/>
</dbReference>
<keyword evidence="4" id="KW-1185">Reference proteome</keyword>
<protein>
    <recommendedName>
        <fullName evidence="5">Thaumatin-like protein</fullName>
    </recommendedName>
</protein>
<dbReference type="eggNOG" id="ENOG502RWEA">
    <property type="taxonomic scope" value="Eukaryota"/>
</dbReference>
<keyword evidence="2" id="KW-0472">Membrane</keyword>
<name>K3XBA7_GLOUD</name>
<sequence length="211" mass="22628">CLFSRLAPASLPNPTSASDPSTASSSTFAASMMALVLAAFTVALSTAAVDGAAVTFKNQCPHEIQVFDNIGLCELAPGSTNAPVTGCNRTILDVTMYRNGIDPQATQFAYTAPSARKPGEADKVWYDISIIPPGSGFCKSFEECHKITTRTGFNVPLLIAPTKFPDARGFRCKSVLCQHDGCPQAYHFPTDDTDKVYSCPSDEHFEVVYCP</sequence>
<evidence type="ECO:0000313" key="4">
    <source>
        <dbReference type="Proteomes" id="UP000019132"/>
    </source>
</evidence>
<dbReference type="AlphaFoldDB" id="K3XBA7"/>
<dbReference type="VEuPathDB" id="FungiDB:PYU1_G014475"/>
<feature type="transmembrane region" description="Helical" evidence="2">
    <location>
        <begin position="28"/>
        <end position="49"/>
    </location>
</feature>
<dbReference type="InterPro" id="IPR001938">
    <property type="entry name" value="Thaumatin"/>
</dbReference>
<reference evidence="4" key="2">
    <citation type="submission" date="2010-04" db="EMBL/GenBank/DDBJ databases">
        <authorList>
            <person name="Buell R."/>
            <person name="Hamilton J."/>
            <person name="Hostetler J."/>
        </authorList>
    </citation>
    <scope>NUCLEOTIDE SEQUENCE [LARGE SCALE GENOMIC DNA]</scope>
    <source>
        <strain evidence="4">DAOM:BR144</strain>
    </source>
</reference>
<dbReference type="PANTHER" id="PTHR31737:SF2">
    <property type="entry name" value="PROTEIN TOS1"/>
    <property type="match status" value="1"/>
</dbReference>
<evidence type="ECO:0000313" key="3">
    <source>
        <dbReference type="EnsemblProtists" id="PYU1_T014506"/>
    </source>
</evidence>
<accession>K3XBA7</accession>
<dbReference type="PANTHER" id="PTHR31737">
    <property type="entry name" value="PROTEIN TOS1"/>
    <property type="match status" value="1"/>
</dbReference>
<dbReference type="HOGENOM" id="CLU_038760_3_0_1"/>
<dbReference type="PROSITE" id="PS51367">
    <property type="entry name" value="THAUMATIN_2"/>
    <property type="match status" value="1"/>
</dbReference>
<dbReference type="OMA" id="KHTATDE"/>
<organism evidence="3 4">
    <name type="scientific">Globisporangium ultimum (strain ATCC 200006 / CBS 805.95 / DAOM BR144)</name>
    <name type="common">Pythium ultimum</name>
    <dbReference type="NCBI Taxonomy" id="431595"/>
    <lineage>
        <taxon>Eukaryota</taxon>
        <taxon>Sar</taxon>
        <taxon>Stramenopiles</taxon>
        <taxon>Oomycota</taxon>
        <taxon>Peronosporomycetes</taxon>
        <taxon>Pythiales</taxon>
        <taxon>Pythiaceae</taxon>
        <taxon>Globisporangium</taxon>
    </lineage>
</organism>
<dbReference type="SUPFAM" id="SSF49870">
    <property type="entry name" value="Osmotin, thaumatin-like protein"/>
    <property type="match status" value="1"/>
</dbReference>
<keyword evidence="2" id="KW-0812">Transmembrane</keyword>
<dbReference type="InterPro" id="IPR037176">
    <property type="entry name" value="Osmotin/thaumatin-like_sf"/>
</dbReference>
<dbReference type="Gene3D" id="2.60.110.10">
    <property type="entry name" value="Thaumatin"/>
    <property type="match status" value="1"/>
</dbReference>
<evidence type="ECO:0000256" key="1">
    <source>
        <dbReference type="SAM" id="MobiDB-lite"/>
    </source>
</evidence>